<dbReference type="Proteomes" id="UP000198859">
    <property type="component" value="Chromosome I"/>
</dbReference>
<dbReference type="EMBL" id="LT629757">
    <property type="protein sequence ID" value="SDS62918.1"/>
    <property type="molecule type" value="Genomic_DNA"/>
</dbReference>
<reference evidence="3" key="1">
    <citation type="submission" date="2016-10" db="EMBL/GenBank/DDBJ databases">
        <authorList>
            <person name="Varghese N."/>
            <person name="Submissions S."/>
        </authorList>
    </citation>
    <scope>NUCLEOTIDE SEQUENCE [LARGE SCALE GENOMIC DNA]</scope>
    <source>
        <strain evidence="3">DSM 22127</strain>
    </source>
</reference>
<dbReference type="RefSeq" id="WP_157682832.1">
    <property type="nucleotide sequence ID" value="NZ_LT629757.1"/>
</dbReference>
<keyword evidence="3" id="KW-1185">Reference proteome</keyword>
<feature type="transmembrane region" description="Helical" evidence="1">
    <location>
        <begin position="12"/>
        <end position="30"/>
    </location>
</feature>
<evidence type="ECO:0000313" key="3">
    <source>
        <dbReference type="Proteomes" id="UP000198859"/>
    </source>
</evidence>
<dbReference type="OrthoDB" id="3830292at2"/>
<name>A0A1H1TRS4_9ACTN</name>
<evidence type="ECO:0000313" key="2">
    <source>
        <dbReference type="EMBL" id="SDS62918.1"/>
    </source>
</evidence>
<proteinExistence type="predicted"/>
<evidence type="ECO:0000256" key="1">
    <source>
        <dbReference type="SAM" id="Phobius"/>
    </source>
</evidence>
<accession>A0A1H1TRS4</accession>
<keyword evidence="1" id="KW-0472">Membrane</keyword>
<dbReference type="InterPro" id="IPR025323">
    <property type="entry name" value="DUF4229"/>
</dbReference>
<dbReference type="AlphaFoldDB" id="A0A1H1TRS4"/>
<protein>
    <recommendedName>
        <fullName evidence="4">DUF4229 domain-containing protein</fullName>
    </recommendedName>
</protein>
<sequence>MKEFAIYTGLRLGLFVVTYAVVGGLYVLAFGTQGVVLWPFLVSVIISAVLSVKLLKRQREAFALRVQQRAARASAAFEERRAREDAD</sequence>
<feature type="transmembrane region" description="Helical" evidence="1">
    <location>
        <begin position="36"/>
        <end position="55"/>
    </location>
</feature>
<keyword evidence="1" id="KW-1133">Transmembrane helix</keyword>
<organism evidence="2 3">
    <name type="scientific">Nocardioides scoriae</name>
    <dbReference type="NCBI Taxonomy" id="642780"/>
    <lineage>
        <taxon>Bacteria</taxon>
        <taxon>Bacillati</taxon>
        <taxon>Actinomycetota</taxon>
        <taxon>Actinomycetes</taxon>
        <taxon>Propionibacteriales</taxon>
        <taxon>Nocardioidaceae</taxon>
        <taxon>Nocardioides</taxon>
    </lineage>
</organism>
<keyword evidence="1" id="KW-0812">Transmembrane</keyword>
<gene>
    <name evidence="2" type="ORF">SAMN04488570_2315</name>
</gene>
<dbReference type="Pfam" id="PF14012">
    <property type="entry name" value="DUF4229"/>
    <property type="match status" value="1"/>
</dbReference>
<evidence type="ECO:0008006" key="4">
    <source>
        <dbReference type="Google" id="ProtNLM"/>
    </source>
</evidence>